<keyword evidence="9" id="KW-1185">Reference proteome</keyword>
<feature type="transmembrane region" description="Helical" evidence="6">
    <location>
        <begin position="146"/>
        <end position="168"/>
    </location>
</feature>
<feature type="transmembrane region" description="Helical" evidence="6">
    <location>
        <begin position="346"/>
        <end position="369"/>
    </location>
</feature>
<feature type="region of interest" description="Disordered" evidence="5">
    <location>
        <begin position="494"/>
        <end position="513"/>
    </location>
</feature>
<feature type="region of interest" description="Disordered" evidence="5">
    <location>
        <begin position="228"/>
        <end position="261"/>
    </location>
</feature>
<feature type="domain" description="Major facilitator superfamily (MFS) profile" evidence="7">
    <location>
        <begin position="1"/>
        <end position="492"/>
    </location>
</feature>
<evidence type="ECO:0000313" key="9">
    <source>
        <dbReference type="Proteomes" id="UP001500888"/>
    </source>
</evidence>
<dbReference type="CDD" id="cd17355">
    <property type="entry name" value="MFS_YcxA_like"/>
    <property type="match status" value="1"/>
</dbReference>
<feature type="transmembrane region" description="Helical" evidence="6">
    <location>
        <begin position="174"/>
        <end position="196"/>
    </location>
</feature>
<protein>
    <recommendedName>
        <fullName evidence="7">Major facilitator superfamily (MFS) profile domain-containing protein</fullName>
    </recommendedName>
</protein>
<evidence type="ECO:0000256" key="2">
    <source>
        <dbReference type="ARBA" id="ARBA00022692"/>
    </source>
</evidence>
<evidence type="ECO:0000256" key="4">
    <source>
        <dbReference type="ARBA" id="ARBA00023136"/>
    </source>
</evidence>
<dbReference type="PANTHER" id="PTHR11360:SF284">
    <property type="entry name" value="EG:103B4.3 PROTEIN-RELATED"/>
    <property type="match status" value="1"/>
</dbReference>
<name>A0ABP7I2C0_9ACTN</name>
<dbReference type="InterPro" id="IPR050327">
    <property type="entry name" value="Proton-linked_MCT"/>
</dbReference>
<evidence type="ECO:0000256" key="6">
    <source>
        <dbReference type="SAM" id="Phobius"/>
    </source>
</evidence>
<dbReference type="Gene3D" id="1.20.1250.20">
    <property type="entry name" value="MFS general substrate transporter like domains"/>
    <property type="match status" value="2"/>
</dbReference>
<dbReference type="Proteomes" id="UP001500888">
    <property type="component" value="Unassembled WGS sequence"/>
</dbReference>
<evidence type="ECO:0000256" key="3">
    <source>
        <dbReference type="ARBA" id="ARBA00022989"/>
    </source>
</evidence>
<dbReference type="PROSITE" id="PS50850">
    <property type="entry name" value="MFS"/>
    <property type="match status" value="1"/>
</dbReference>
<gene>
    <name evidence="8" type="ORF">GCM10022226_30080</name>
</gene>
<evidence type="ECO:0000259" key="7">
    <source>
        <dbReference type="PROSITE" id="PS50850"/>
    </source>
</evidence>
<feature type="transmembrane region" description="Helical" evidence="6">
    <location>
        <begin position="56"/>
        <end position="75"/>
    </location>
</feature>
<dbReference type="InterPro" id="IPR036259">
    <property type="entry name" value="MFS_trans_sf"/>
</dbReference>
<keyword evidence="2 6" id="KW-0812">Transmembrane</keyword>
<dbReference type="Pfam" id="PF07690">
    <property type="entry name" value="MFS_1"/>
    <property type="match status" value="1"/>
</dbReference>
<feature type="compositionally biased region" description="Basic and acidic residues" evidence="5">
    <location>
        <begin position="243"/>
        <end position="261"/>
    </location>
</feature>
<comment type="caution">
    <text evidence="8">The sequence shown here is derived from an EMBL/GenBank/DDBJ whole genome shotgun (WGS) entry which is preliminary data.</text>
</comment>
<feature type="transmembrane region" description="Helical" evidence="6">
    <location>
        <begin position="87"/>
        <end position="109"/>
    </location>
</feature>
<feature type="transmembrane region" description="Helical" evidence="6">
    <location>
        <begin position="311"/>
        <end position="334"/>
    </location>
</feature>
<evidence type="ECO:0000256" key="5">
    <source>
        <dbReference type="SAM" id="MobiDB-lite"/>
    </source>
</evidence>
<evidence type="ECO:0000313" key="8">
    <source>
        <dbReference type="EMBL" id="GAA3807974.1"/>
    </source>
</evidence>
<feature type="transmembrane region" description="Helical" evidence="6">
    <location>
        <begin position="376"/>
        <end position="398"/>
    </location>
</feature>
<proteinExistence type="predicted"/>
<keyword evidence="4 6" id="KW-0472">Membrane</keyword>
<feature type="transmembrane region" description="Helical" evidence="6">
    <location>
        <begin position="115"/>
        <end position="134"/>
    </location>
</feature>
<feature type="transmembrane region" description="Helical" evidence="6">
    <location>
        <begin position="404"/>
        <end position="425"/>
    </location>
</feature>
<organism evidence="8 9">
    <name type="scientific">Sphaerisporangium flaviroseum</name>
    <dbReference type="NCBI Taxonomy" id="509199"/>
    <lineage>
        <taxon>Bacteria</taxon>
        <taxon>Bacillati</taxon>
        <taxon>Actinomycetota</taxon>
        <taxon>Actinomycetes</taxon>
        <taxon>Streptosporangiales</taxon>
        <taxon>Streptosporangiaceae</taxon>
        <taxon>Sphaerisporangium</taxon>
    </lineage>
</organism>
<dbReference type="EMBL" id="BAAAZR010000006">
    <property type="protein sequence ID" value="GAA3807974.1"/>
    <property type="molecule type" value="Genomic_DNA"/>
</dbReference>
<dbReference type="SUPFAM" id="SSF103473">
    <property type="entry name" value="MFS general substrate transporter"/>
    <property type="match status" value="1"/>
</dbReference>
<sequence length="513" mass="52495">MDMTLMVDVKRRRRLHRAWLVAGVAFVAIVGAAGFRATPGVLITPLEEEFGWTRGTISLAVSVNLVLYGLTAPFAAALMDRLGMRRVVACALLLVALGSGLTVFMTASWQLVACWGVLVGLGTGSMALVFVATVTDRWFVRHRGIVTGVLTAGGAAGQLVFLPVLALIAEGPGWRVAATVVAAAALAVVPLVWLLLRDRPEDVGLTALGAEPARTGAVDGAVRLGKAEPGAGGSGAPLGGAEPRPEATEARTGRSGVRDEGVGVRSGVTAAARGGGVRSGSAAARGGGVRSGSAAVRALTVLRSAARTRSFWFLAGGFAICGASTNGLVGTHFIPAAHDHGMPQTTAAGLLALIGIFDIAGTIFSGWLSDRVDPRILLASYYALRGASLLVLPMLFAATTEPSMLIFIIFYGLDWVATVPPTVALCRTIYGPDGAVVFGWVFASHQIGAAIAAVAAGVTRDHLGHYNAAWYGAGLLCAFAAIMSLRVAKGGGTPPKADPLPQPVVTAGTGTPP</sequence>
<keyword evidence="3 6" id="KW-1133">Transmembrane helix</keyword>
<accession>A0ABP7I2C0</accession>
<dbReference type="InterPro" id="IPR011701">
    <property type="entry name" value="MFS"/>
</dbReference>
<evidence type="ECO:0000256" key="1">
    <source>
        <dbReference type="ARBA" id="ARBA00004651"/>
    </source>
</evidence>
<dbReference type="PANTHER" id="PTHR11360">
    <property type="entry name" value="MONOCARBOXYLATE TRANSPORTER"/>
    <property type="match status" value="1"/>
</dbReference>
<dbReference type="InterPro" id="IPR020846">
    <property type="entry name" value="MFS_dom"/>
</dbReference>
<feature type="transmembrane region" description="Helical" evidence="6">
    <location>
        <begin position="437"/>
        <end position="456"/>
    </location>
</feature>
<comment type="subcellular location">
    <subcellularLocation>
        <location evidence="1">Cell membrane</location>
        <topology evidence="1">Multi-pass membrane protein</topology>
    </subcellularLocation>
</comment>
<feature type="transmembrane region" description="Helical" evidence="6">
    <location>
        <begin position="468"/>
        <end position="488"/>
    </location>
</feature>
<reference evidence="9" key="1">
    <citation type="journal article" date="2019" name="Int. J. Syst. Evol. Microbiol.">
        <title>The Global Catalogue of Microorganisms (GCM) 10K type strain sequencing project: providing services to taxonomists for standard genome sequencing and annotation.</title>
        <authorList>
            <consortium name="The Broad Institute Genomics Platform"/>
            <consortium name="The Broad Institute Genome Sequencing Center for Infectious Disease"/>
            <person name="Wu L."/>
            <person name="Ma J."/>
        </authorList>
    </citation>
    <scope>NUCLEOTIDE SEQUENCE [LARGE SCALE GENOMIC DNA]</scope>
    <source>
        <strain evidence="9">JCM 16908</strain>
    </source>
</reference>